<evidence type="ECO:0000256" key="6">
    <source>
        <dbReference type="ARBA" id="ARBA00023316"/>
    </source>
</evidence>
<dbReference type="PROSITE" id="PS52029">
    <property type="entry name" value="LD_TPASE"/>
    <property type="match status" value="1"/>
</dbReference>
<dbReference type="InterPro" id="IPR038063">
    <property type="entry name" value="Transpep_catalytic_dom"/>
</dbReference>
<evidence type="ECO:0000256" key="4">
    <source>
        <dbReference type="ARBA" id="ARBA00022960"/>
    </source>
</evidence>
<dbReference type="OrthoDB" id="9809748at2"/>
<name>A0A212R0H8_9PROT</name>
<dbReference type="RefSeq" id="WP_088560841.1">
    <property type="nucleotide sequence ID" value="NZ_FYEH01000004.1"/>
</dbReference>
<protein>
    <submittedName>
        <fullName evidence="9">L,D-transpeptidase catalytic domain</fullName>
    </submittedName>
</protein>
<dbReference type="GO" id="GO:0004180">
    <property type="term" value="F:carboxypeptidase activity"/>
    <property type="evidence" value="ECO:0007669"/>
    <property type="project" value="UniProtKB-ARBA"/>
</dbReference>
<dbReference type="GO" id="GO:0008360">
    <property type="term" value="P:regulation of cell shape"/>
    <property type="evidence" value="ECO:0007669"/>
    <property type="project" value="UniProtKB-UniRule"/>
</dbReference>
<keyword evidence="10" id="KW-1185">Reference proteome</keyword>
<dbReference type="GO" id="GO:0009252">
    <property type="term" value="P:peptidoglycan biosynthetic process"/>
    <property type="evidence" value="ECO:0007669"/>
    <property type="project" value="UniProtKB-UniPathway"/>
</dbReference>
<dbReference type="EMBL" id="FYEH01000004">
    <property type="protein sequence ID" value="SNB65456.1"/>
    <property type="molecule type" value="Genomic_DNA"/>
</dbReference>
<evidence type="ECO:0000256" key="1">
    <source>
        <dbReference type="ARBA" id="ARBA00004752"/>
    </source>
</evidence>
<sequence>MRRVVDDGIGQRESSVSDVEFPADTCRPRRKIVGDVLRLGAGAVALSATSLAAKRSLAQPAVVRLLSVDNILVTKHARTLALRSGDKVMNEFRVALGRNDTGPKRVAGDGKTPEGLYFLDRFNSHSEFYKSIHISYPNANDWVRAASLGQRPGSNIMLHGLDPNIAPENRSVHWMFNWTTGCIAVTDLEIDVIWDSVRLGTPIEIRA</sequence>
<evidence type="ECO:0000256" key="3">
    <source>
        <dbReference type="ARBA" id="ARBA00022679"/>
    </source>
</evidence>
<comment type="similarity">
    <text evidence="2">Belongs to the YkuD family.</text>
</comment>
<dbReference type="PANTHER" id="PTHR36699">
    <property type="entry name" value="LD-TRANSPEPTIDASE"/>
    <property type="match status" value="1"/>
</dbReference>
<dbReference type="SUPFAM" id="SSF141523">
    <property type="entry name" value="L,D-transpeptidase catalytic domain-like"/>
    <property type="match status" value="1"/>
</dbReference>
<evidence type="ECO:0000256" key="7">
    <source>
        <dbReference type="PROSITE-ProRule" id="PRU01373"/>
    </source>
</evidence>
<dbReference type="GO" id="GO:0016740">
    <property type="term" value="F:transferase activity"/>
    <property type="evidence" value="ECO:0007669"/>
    <property type="project" value="UniProtKB-KW"/>
</dbReference>
<feature type="active site" description="Proton donor/acceptor" evidence="7">
    <location>
        <position position="159"/>
    </location>
</feature>
<evidence type="ECO:0000313" key="9">
    <source>
        <dbReference type="EMBL" id="SNB65456.1"/>
    </source>
</evidence>
<accession>A0A212R0H8</accession>
<dbReference type="Pfam" id="PF03734">
    <property type="entry name" value="YkuD"/>
    <property type="match status" value="1"/>
</dbReference>
<feature type="domain" description="L,D-TPase catalytic" evidence="8">
    <location>
        <begin position="69"/>
        <end position="206"/>
    </location>
</feature>
<keyword evidence="3" id="KW-0808">Transferase</keyword>
<comment type="pathway">
    <text evidence="1 7">Cell wall biogenesis; peptidoglycan biosynthesis.</text>
</comment>
<dbReference type="PANTHER" id="PTHR36699:SF1">
    <property type="entry name" value="L,D-TRANSPEPTIDASE YAFK-RELATED"/>
    <property type="match status" value="1"/>
</dbReference>
<dbReference type="GO" id="GO:0071555">
    <property type="term" value="P:cell wall organization"/>
    <property type="evidence" value="ECO:0007669"/>
    <property type="project" value="UniProtKB-UniRule"/>
</dbReference>
<keyword evidence="5 7" id="KW-0573">Peptidoglycan synthesis</keyword>
<evidence type="ECO:0000313" key="10">
    <source>
        <dbReference type="Proteomes" id="UP000197065"/>
    </source>
</evidence>
<dbReference type="AlphaFoldDB" id="A0A212R0H8"/>
<keyword evidence="6 7" id="KW-0961">Cell wall biogenesis/degradation</keyword>
<gene>
    <name evidence="9" type="ORF">SAMN07250955_104269</name>
</gene>
<dbReference type="InterPro" id="IPR005490">
    <property type="entry name" value="LD_TPept_cat_dom"/>
</dbReference>
<evidence type="ECO:0000259" key="8">
    <source>
        <dbReference type="PROSITE" id="PS52029"/>
    </source>
</evidence>
<proteinExistence type="inferred from homology"/>
<dbReference type="CDD" id="cd16913">
    <property type="entry name" value="YkuD_like"/>
    <property type="match status" value="1"/>
</dbReference>
<reference evidence="9 10" key="1">
    <citation type="submission" date="2017-06" db="EMBL/GenBank/DDBJ databases">
        <authorList>
            <person name="Kim H.J."/>
            <person name="Triplett B.A."/>
        </authorList>
    </citation>
    <scope>NUCLEOTIDE SEQUENCE [LARGE SCALE GENOMIC DNA]</scope>
    <source>
        <strain evidence="9 10">B29T1</strain>
    </source>
</reference>
<organism evidence="9 10">
    <name type="scientific">Arboricoccus pini</name>
    <dbReference type="NCBI Taxonomy" id="1963835"/>
    <lineage>
        <taxon>Bacteria</taxon>
        <taxon>Pseudomonadati</taxon>
        <taxon>Pseudomonadota</taxon>
        <taxon>Alphaproteobacteria</taxon>
        <taxon>Geminicoccales</taxon>
        <taxon>Geminicoccaceae</taxon>
        <taxon>Arboricoccus</taxon>
    </lineage>
</organism>
<evidence type="ECO:0000256" key="5">
    <source>
        <dbReference type="ARBA" id="ARBA00022984"/>
    </source>
</evidence>
<dbReference type="Proteomes" id="UP000197065">
    <property type="component" value="Unassembled WGS sequence"/>
</dbReference>
<dbReference type="UniPathway" id="UPA00219"/>
<keyword evidence="4 7" id="KW-0133">Cell shape</keyword>
<dbReference type="Gene3D" id="2.40.440.10">
    <property type="entry name" value="L,D-transpeptidase catalytic domain-like"/>
    <property type="match status" value="1"/>
</dbReference>
<feature type="active site" description="Nucleophile" evidence="7">
    <location>
        <position position="182"/>
    </location>
</feature>
<evidence type="ECO:0000256" key="2">
    <source>
        <dbReference type="ARBA" id="ARBA00005992"/>
    </source>
</evidence>